<evidence type="ECO:0000313" key="3">
    <source>
        <dbReference type="Proteomes" id="UP001500503"/>
    </source>
</evidence>
<gene>
    <name evidence="2" type="ORF">GCM10023191_071110</name>
</gene>
<keyword evidence="3" id="KW-1185">Reference proteome</keyword>
<dbReference type="EMBL" id="BAABHF010000045">
    <property type="protein sequence ID" value="GAA4509661.1"/>
    <property type="molecule type" value="Genomic_DNA"/>
</dbReference>
<reference evidence="3" key="1">
    <citation type="journal article" date="2019" name="Int. J. Syst. Evol. Microbiol.">
        <title>The Global Catalogue of Microorganisms (GCM) 10K type strain sequencing project: providing services to taxonomists for standard genome sequencing and annotation.</title>
        <authorList>
            <consortium name="The Broad Institute Genomics Platform"/>
            <consortium name="The Broad Institute Genome Sequencing Center for Infectious Disease"/>
            <person name="Wu L."/>
            <person name="Ma J."/>
        </authorList>
    </citation>
    <scope>NUCLEOTIDE SEQUENCE [LARGE SCALE GENOMIC DNA]</scope>
    <source>
        <strain evidence="3">JCM 17933</strain>
    </source>
</reference>
<name>A0ABP8QRM8_9ACTN</name>
<sequence>MGFVLRQARLRADEELRFDGTAVTPQPANAVGEGFAVALQIVPEYPPEHPGRPSRWGLRQGAVAALDDRQYSAQHGNHDKNAQKAEREP</sequence>
<organism evidence="2 3">
    <name type="scientific">Actinoallomurus oryzae</name>
    <dbReference type="NCBI Taxonomy" id="502180"/>
    <lineage>
        <taxon>Bacteria</taxon>
        <taxon>Bacillati</taxon>
        <taxon>Actinomycetota</taxon>
        <taxon>Actinomycetes</taxon>
        <taxon>Streptosporangiales</taxon>
        <taxon>Thermomonosporaceae</taxon>
        <taxon>Actinoallomurus</taxon>
    </lineage>
</organism>
<evidence type="ECO:0000313" key="2">
    <source>
        <dbReference type="EMBL" id="GAA4509661.1"/>
    </source>
</evidence>
<evidence type="ECO:0008006" key="4">
    <source>
        <dbReference type="Google" id="ProtNLM"/>
    </source>
</evidence>
<dbReference type="Proteomes" id="UP001500503">
    <property type="component" value="Unassembled WGS sequence"/>
</dbReference>
<evidence type="ECO:0000256" key="1">
    <source>
        <dbReference type="SAM" id="MobiDB-lite"/>
    </source>
</evidence>
<feature type="region of interest" description="Disordered" evidence="1">
    <location>
        <begin position="67"/>
        <end position="89"/>
    </location>
</feature>
<protein>
    <recommendedName>
        <fullName evidence="4">Transposase</fullName>
    </recommendedName>
</protein>
<proteinExistence type="predicted"/>
<accession>A0ABP8QRM8</accession>
<comment type="caution">
    <text evidence="2">The sequence shown here is derived from an EMBL/GenBank/DDBJ whole genome shotgun (WGS) entry which is preliminary data.</text>
</comment>